<dbReference type="Pfam" id="PF10278">
    <property type="entry name" value="Med19"/>
    <property type="match status" value="1"/>
</dbReference>
<protein>
    <recommendedName>
        <fullName evidence="6">Mediator of RNA polymerase II transcription subunit 19</fullName>
    </recommendedName>
    <alternativeName>
        <fullName evidence="6">Mediator complex subunit 19</fullName>
    </alternativeName>
</protein>
<comment type="similarity">
    <text evidence="2 6">Belongs to the Mediator complex subunit 19 family.</text>
</comment>
<evidence type="ECO:0000256" key="6">
    <source>
        <dbReference type="RuleBase" id="RU364151"/>
    </source>
</evidence>
<organism evidence="8">
    <name type="scientific">Oikopleura dioica</name>
    <name type="common">Tunicate</name>
    <dbReference type="NCBI Taxonomy" id="34765"/>
    <lineage>
        <taxon>Eukaryota</taxon>
        <taxon>Metazoa</taxon>
        <taxon>Chordata</taxon>
        <taxon>Tunicata</taxon>
        <taxon>Appendicularia</taxon>
        <taxon>Copelata</taxon>
        <taxon>Oikopleuridae</taxon>
        <taxon>Oikopleura</taxon>
    </lineage>
</organism>
<keyword evidence="9" id="KW-1185">Reference proteome</keyword>
<feature type="compositionally biased region" description="Basic residues" evidence="7">
    <location>
        <begin position="120"/>
        <end position="129"/>
    </location>
</feature>
<feature type="compositionally biased region" description="Basic residues" evidence="7">
    <location>
        <begin position="137"/>
        <end position="158"/>
    </location>
</feature>
<evidence type="ECO:0000256" key="5">
    <source>
        <dbReference type="ARBA" id="ARBA00023242"/>
    </source>
</evidence>
<reference evidence="8" key="1">
    <citation type="journal article" date="2010" name="Science">
        <title>Plasticity of animal genome architecture unmasked by rapid evolution of a pelagic tunicate.</title>
        <authorList>
            <person name="Denoeud F."/>
            <person name="Henriet S."/>
            <person name="Mungpakdee S."/>
            <person name="Aury J.M."/>
            <person name="Da Silva C."/>
            <person name="Brinkmann H."/>
            <person name="Mikhaleva J."/>
            <person name="Olsen L.C."/>
            <person name="Jubin C."/>
            <person name="Canestro C."/>
            <person name="Bouquet J.M."/>
            <person name="Danks G."/>
            <person name="Poulain J."/>
            <person name="Campsteijn C."/>
            <person name="Adamski M."/>
            <person name="Cross I."/>
            <person name="Yadetie F."/>
            <person name="Muffato M."/>
            <person name="Louis A."/>
            <person name="Butcher S."/>
            <person name="Tsagkogeorga G."/>
            <person name="Konrad A."/>
            <person name="Singh S."/>
            <person name="Jensen M.F."/>
            <person name="Cong E.H."/>
            <person name="Eikeseth-Otteraa H."/>
            <person name="Noel B."/>
            <person name="Anthouard V."/>
            <person name="Porcel B.M."/>
            <person name="Kachouri-Lafond R."/>
            <person name="Nishino A."/>
            <person name="Ugolini M."/>
            <person name="Chourrout P."/>
            <person name="Nishida H."/>
            <person name="Aasland R."/>
            <person name="Huzurbazar S."/>
            <person name="Westhof E."/>
            <person name="Delsuc F."/>
            <person name="Lehrach H."/>
            <person name="Reinhardt R."/>
            <person name="Weissenbach J."/>
            <person name="Roy S.W."/>
            <person name="Artiguenave F."/>
            <person name="Postlethwait J.H."/>
            <person name="Manak J.R."/>
            <person name="Thompson E.M."/>
            <person name="Jaillon O."/>
            <person name="Du Pasquier L."/>
            <person name="Boudinot P."/>
            <person name="Liberles D.A."/>
            <person name="Volff J.N."/>
            <person name="Philippe H."/>
            <person name="Lenhard B."/>
            <person name="Roest Crollius H."/>
            <person name="Wincker P."/>
            <person name="Chourrout D."/>
        </authorList>
    </citation>
    <scope>NUCLEOTIDE SEQUENCE [LARGE SCALE GENOMIC DNA]</scope>
</reference>
<keyword evidence="4 6" id="KW-0804">Transcription</keyword>
<dbReference type="InterPro" id="IPR019403">
    <property type="entry name" value="Mediator_Med19_met"/>
</dbReference>
<name>E4XDM1_OIKDI</name>
<dbReference type="EMBL" id="FN653039">
    <property type="protein sequence ID" value="CBY19259.1"/>
    <property type="molecule type" value="Genomic_DNA"/>
</dbReference>
<evidence type="ECO:0000256" key="2">
    <source>
        <dbReference type="ARBA" id="ARBA00009259"/>
    </source>
</evidence>
<evidence type="ECO:0000313" key="9">
    <source>
        <dbReference type="Proteomes" id="UP000001307"/>
    </source>
</evidence>
<evidence type="ECO:0000256" key="3">
    <source>
        <dbReference type="ARBA" id="ARBA00023015"/>
    </source>
</evidence>
<dbReference type="GO" id="GO:0016592">
    <property type="term" value="C:mediator complex"/>
    <property type="evidence" value="ECO:0007669"/>
    <property type="project" value="InterPro"/>
</dbReference>
<feature type="region of interest" description="Disordered" evidence="7">
    <location>
        <begin position="102"/>
        <end position="158"/>
    </location>
</feature>
<comment type="function">
    <text evidence="6">Component of the Mediator complex, a coactivator involved in the regulated transcription of nearly all RNA polymerase II-dependent genes. Mediator functions as a bridge to convey information from gene-specific regulatory proteins to the basal RNA polymerase II transcription machinery. Mediator is recruited to promoters by direct interactions with regulatory proteins and serves as a scaffold for the assembly of a functional preinitiation complex with RNA polymerase II and the general transcription factors.</text>
</comment>
<dbReference type="Proteomes" id="UP000001307">
    <property type="component" value="Unassembled WGS sequence"/>
</dbReference>
<gene>
    <name evidence="6" type="primary">MED19</name>
    <name evidence="8" type="ORF">GSOID_T00008266001</name>
</gene>
<comment type="subcellular location">
    <subcellularLocation>
        <location evidence="1 6">Nucleus</location>
    </subcellularLocation>
</comment>
<evidence type="ECO:0000256" key="7">
    <source>
        <dbReference type="SAM" id="MobiDB-lite"/>
    </source>
</evidence>
<keyword evidence="6" id="KW-0010">Activator</keyword>
<evidence type="ECO:0000256" key="1">
    <source>
        <dbReference type="ARBA" id="ARBA00004123"/>
    </source>
</evidence>
<evidence type="ECO:0000256" key="4">
    <source>
        <dbReference type="ARBA" id="ARBA00023163"/>
    </source>
</evidence>
<dbReference type="GO" id="GO:0003712">
    <property type="term" value="F:transcription coregulator activity"/>
    <property type="evidence" value="ECO:0007669"/>
    <property type="project" value="InterPro"/>
</dbReference>
<dbReference type="PANTHER" id="PTHR22536:SF1">
    <property type="entry name" value="MEDIATOR OF RNA POLYMERASE II TRANSCRIPTION SUBUNIT 19"/>
    <property type="match status" value="1"/>
</dbReference>
<comment type="subunit">
    <text evidence="6">Component of the Mediator complex.</text>
</comment>
<dbReference type="GO" id="GO:0045944">
    <property type="term" value="P:positive regulation of transcription by RNA polymerase II"/>
    <property type="evidence" value="ECO:0007669"/>
    <property type="project" value="TreeGrafter"/>
</dbReference>
<accession>E4XDM1</accession>
<keyword evidence="5 6" id="KW-0539">Nucleus</keyword>
<dbReference type="PANTHER" id="PTHR22536">
    <property type="entry name" value="LUNG CANCER METASTASIS-RELATED LCMR1 PROTEIN"/>
    <property type="match status" value="1"/>
</dbReference>
<dbReference type="OrthoDB" id="10044050at2759"/>
<proteinExistence type="inferred from homology"/>
<evidence type="ECO:0000313" key="8">
    <source>
        <dbReference type="EMBL" id="CBY19259.1"/>
    </source>
</evidence>
<dbReference type="InParanoid" id="E4XDM1"/>
<keyword evidence="3 6" id="KW-0805">Transcription regulation</keyword>
<sequence>MDDIGIEPVYLLKDRNIPAATQETGANNLIVARGLKHTYMKYCQKKLKDTLSDFLPDLPGVQNNAAENGTGIRALIEGPQPIAKPLEYLTASQMESFRLQSSNMGASALPDKLVEELHTAPRRKRKKEKSVKDKTKDPKRKKEKKDKKDKKKDKKELP</sequence>
<dbReference type="AlphaFoldDB" id="E4XDM1"/>